<organism evidence="3 4">
    <name type="scientific">Candidatus Desulfatibia vada</name>
    <dbReference type="NCBI Taxonomy" id="2841696"/>
    <lineage>
        <taxon>Bacteria</taxon>
        <taxon>Pseudomonadati</taxon>
        <taxon>Thermodesulfobacteriota</taxon>
        <taxon>Desulfobacteria</taxon>
        <taxon>Desulfobacterales</taxon>
        <taxon>Desulfobacterales incertae sedis</taxon>
        <taxon>Candidatus Desulfatibia</taxon>
    </lineage>
</organism>
<evidence type="ECO:0000313" key="3">
    <source>
        <dbReference type="EMBL" id="MBC8432780.1"/>
    </source>
</evidence>
<evidence type="ECO:0000256" key="1">
    <source>
        <dbReference type="SAM" id="Coils"/>
    </source>
</evidence>
<accession>A0A8J6P5Q7</accession>
<evidence type="ECO:0000256" key="2">
    <source>
        <dbReference type="SAM" id="Phobius"/>
    </source>
</evidence>
<keyword evidence="2" id="KW-0472">Membrane</keyword>
<comment type="caution">
    <text evidence="3">The sequence shown here is derived from an EMBL/GenBank/DDBJ whole genome shotgun (WGS) entry which is preliminary data.</text>
</comment>
<reference evidence="3 4" key="1">
    <citation type="submission" date="2020-08" db="EMBL/GenBank/DDBJ databases">
        <title>Bridging the membrane lipid divide: bacteria of the FCB group superphylum have the potential to synthesize archaeal ether lipids.</title>
        <authorList>
            <person name="Villanueva L."/>
            <person name="Von Meijenfeldt F.A.B."/>
            <person name="Westbye A.B."/>
            <person name="Yadav S."/>
            <person name="Hopmans E.C."/>
            <person name="Dutilh B.E."/>
            <person name="Sinninghe Damste J.S."/>
        </authorList>
    </citation>
    <scope>NUCLEOTIDE SEQUENCE [LARGE SCALE GENOMIC DNA]</scope>
    <source>
        <strain evidence="3">NIOZ-UU17</strain>
    </source>
</reference>
<keyword evidence="1" id="KW-0175">Coiled coil</keyword>
<keyword evidence="2" id="KW-1133">Transmembrane helix</keyword>
<dbReference type="EMBL" id="JACNIG010000247">
    <property type="protein sequence ID" value="MBC8432780.1"/>
    <property type="molecule type" value="Genomic_DNA"/>
</dbReference>
<dbReference type="AlphaFoldDB" id="A0A8J6P5Q7"/>
<dbReference type="Proteomes" id="UP000605201">
    <property type="component" value="Unassembled WGS sequence"/>
</dbReference>
<protein>
    <submittedName>
        <fullName evidence="3">Uncharacterized protein</fullName>
    </submittedName>
</protein>
<sequence>MKHLSGNRVKELNGIAVPKPKKRAGRWTLLFVGDRGKVIPVKRFKGLAITLTFAVFIVVALAVGLYFLYSSEAEENRSLINALGVSRQKVKSLQDEKELLMVRMVLAEAKIKADRIETEEKTTEKKTDLSKDKYVSAAIKPPAPDIKKVVETVKEVPPEKEAAIAAVVGDEQDISEPSMPDAEPQMISIEDLMVLNTLEANNLKVTFKLRKSDQNTETISGHAFVVLKIDRDDRKQWFAIPSVSFVSGKPSRIRRGQYFSIARFKTVKFQHKYSGDPKRFQYVTIFIYNADGKLLLESEIPITVQVTPPEPTEG</sequence>
<feature type="transmembrane region" description="Helical" evidence="2">
    <location>
        <begin position="47"/>
        <end position="69"/>
    </location>
</feature>
<name>A0A8J6P5Q7_9BACT</name>
<gene>
    <name evidence="3" type="ORF">H8D96_12780</name>
</gene>
<keyword evidence="2" id="KW-0812">Transmembrane</keyword>
<feature type="coiled-coil region" evidence="1">
    <location>
        <begin position="90"/>
        <end position="126"/>
    </location>
</feature>
<evidence type="ECO:0000313" key="4">
    <source>
        <dbReference type="Proteomes" id="UP000605201"/>
    </source>
</evidence>
<proteinExistence type="predicted"/>